<accession>A0A414TSV4</accession>
<reference evidence="1 2" key="1">
    <citation type="submission" date="2018-08" db="EMBL/GenBank/DDBJ databases">
        <title>A genome reference for cultivated species of the human gut microbiota.</title>
        <authorList>
            <person name="Zou Y."/>
            <person name="Xue W."/>
            <person name="Luo G."/>
        </authorList>
    </citation>
    <scope>NUCLEOTIDE SEQUENCE [LARGE SCALE GENOMIC DNA]</scope>
    <source>
        <strain evidence="1 2">AM22-1</strain>
    </source>
</reference>
<comment type="caution">
    <text evidence="1">The sequence shown here is derived from an EMBL/GenBank/DDBJ whole genome shotgun (WGS) entry which is preliminary data.</text>
</comment>
<gene>
    <name evidence="1" type="ORF">DW250_05420</name>
</gene>
<dbReference type="AlphaFoldDB" id="A0A414TSV4"/>
<evidence type="ECO:0000313" key="2">
    <source>
        <dbReference type="Proteomes" id="UP000286501"/>
    </source>
</evidence>
<sequence>MDKLCYIPGDLVMTNGVPLGTAKDVVYRVTSSDPSKILKLDDGTVLKGVVCLENIEGAELGDKGFLLGDCCAWVKDIVPINLVPAILEKNGWNKSTSWFYVGSEERGYQFSKELDDKWDELDRMTYGDLQISQSENLRDWKYINECNHYFHFEFTYVHELQHLLYALHIDSNLKI</sequence>
<protein>
    <submittedName>
        <fullName evidence="1">Uncharacterized protein</fullName>
    </submittedName>
</protein>
<evidence type="ECO:0000313" key="1">
    <source>
        <dbReference type="EMBL" id="RHG67095.1"/>
    </source>
</evidence>
<dbReference type="Proteomes" id="UP000286501">
    <property type="component" value="Unassembled WGS sequence"/>
</dbReference>
<organism evidence="1 2">
    <name type="scientific">Segatella copri</name>
    <dbReference type="NCBI Taxonomy" id="165179"/>
    <lineage>
        <taxon>Bacteria</taxon>
        <taxon>Pseudomonadati</taxon>
        <taxon>Bacteroidota</taxon>
        <taxon>Bacteroidia</taxon>
        <taxon>Bacteroidales</taxon>
        <taxon>Prevotellaceae</taxon>
        <taxon>Segatella</taxon>
    </lineage>
</organism>
<name>A0A414TSV4_9BACT</name>
<dbReference type="RefSeq" id="WP_118200561.1">
    <property type="nucleotide sequence ID" value="NZ_QRIE01000005.1"/>
</dbReference>
<proteinExistence type="predicted"/>
<dbReference type="EMBL" id="QRIN01000016">
    <property type="protein sequence ID" value="RHG67095.1"/>
    <property type="molecule type" value="Genomic_DNA"/>
</dbReference>